<protein>
    <recommendedName>
        <fullName evidence="1">Tf2-1-like SH3-like domain-containing protein</fullName>
    </recommendedName>
</protein>
<name>A0AAF0USC3_SOLVR</name>
<dbReference type="Pfam" id="PF24626">
    <property type="entry name" value="SH3_Tf2-1"/>
    <property type="match status" value="1"/>
</dbReference>
<dbReference type="PANTHER" id="PTHR45835">
    <property type="entry name" value="YALI0A06105P"/>
    <property type="match status" value="1"/>
</dbReference>
<gene>
    <name evidence="2" type="ORF">MTR67_043926</name>
</gene>
<dbReference type="InterPro" id="IPR056924">
    <property type="entry name" value="SH3_Tf2-1"/>
</dbReference>
<dbReference type="GO" id="GO:0003676">
    <property type="term" value="F:nucleic acid binding"/>
    <property type="evidence" value="ECO:0007669"/>
    <property type="project" value="InterPro"/>
</dbReference>
<keyword evidence="3" id="KW-1185">Reference proteome</keyword>
<dbReference type="Gene3D" id="3.30.420.10">
    <property type="entry name" value="Ribonuclease H-like superfamily/Ribonuclease H"/>
    <property type="match status" value="2"/>
</dbReference>
<reference evidence="2" key="1">
    <citation type="submission" date="2023-08" db="EMBL/GenBank/DDBJ databases">
        <title>A de novo genome assembly of Solanum verrucosum Schlechtendal, a Mexican diploid species geographically isolated from the other diploid A-genome species in potato relatives.</title>
        <authorList>
            <person name="Hosaka K."/>
        </authorList>
    </citation>
    <scope>NUCLEOTIDE SEQUENCE</scope>
    <source>
        <tissue evidence="2">Young leaves</tissue>
    </source>
</reference>
<evidence type="ECO:0000313" key="2">
    <source>
        <dbReference type="EMBL" id="WMV50541.1"/>
    </source>
</evidence>
<dbReference type="InterPro" id="IPR012337">
    <property type="entry name" value="RNaseH-like_sf"/>
</dbReference>
<feature type="domain" description="Tf2-1-like SH3-like" evidence="1">
    <location>
        <begin position="165"/>
        <end position="199"/>
    </location>
</feature>
<dbReference type="EMBL" id="CP133621">
    <property type="protein sequence ID" value="WMV50541.1"/>
    <property type="molecule type" value="Genomic_DNA"/>
</dbReference>
<dbReference type="InterPro" id="IPR036397">
    <property type="entry name" value="RNaseH_sf"/>
</dbReference>
<dbReference type="PANTHER" id="PTHR45835:SF91">
    <property type="entry name" value="RETROTRANSPOSON, TY3-GYPSY SUBCLASS-LIKE PROTEIN"/>
    <property type="match status" value="1"/>
</dbReference>
<evidence type="ECO:0000259" key="1">
    <source>
        <dbReference type="Pfam" id="PF24626"/>
    </source>
</evidence>
<dbReference type="SUPFAM" id="SSF53098">
    <property type="entry name" value="Ribonuclease H-like"/>
    <property type="match status" value="1"/>
</dbReference>
<evidence type="ECO:0000313" key="3">
    <source>
        <dbReference type="Proteomes" id="UP001234989"/>
    </source>
</evidence>
<dbReference type="AlphaFoldDB" id="A0AAF0USC3"/>
<organism evidence="2 3">
    <name type="scientific">Solanum verrucosum</name>
    <dbReference type="NCBI Taxonomy" id="315347"/>
    <lineage>
        <taxon>Eukaryota</taxon>
        <taxon>Viridiplantae</taxon>
        <taxon>Streptophyta</taxon>
        <taxon>Embryophyta</taxon>
        <taxon>Tracheophyta</taxon>
        <taxon>Spermatophyta</taxon>
        <taxon>Magnoliopsida</taxon>
        <taxon>eudicotyledons</taxon>
        <taxon>Gunneridae</taxon>
        <taxon>Pentapetalae</taxon>
        <taxon>asterids</taxon>
        <taxon>lamiids</taxon>
        <taxon>Solanales</taxon>
        <taxon>Solanaceae</taxon>
        <taxon>Solanoideae</taxon>
        <taxon>Solaneae</taxon>
        <taxon>Solanum</taxon>
    </lineage>
</organism>
<dbReference type="Proteomes" id="UP001234989">
    <property type="component" value="Chromosome 10"/>
</dbReference>
<proteinExistence type="predicted"/>
<accession>A0AAF0USC3</accession>
<sequence length="201" mass="23783">MTQEINIPTWTWEVINMDLIRGLPRTRRQHDSIWVIVDRVTKLAHLVDTDGQTNHTIQTLEDILRACMIYFKGNWDDHLSLIEFTYINNFHSSIQIAPYEALYGRRCRSFIGWFDVGEETLIGPYSVYEAKEKVQIIRDELKTAQSHQKSYADVRRRDLELEIDDWVFLKVSPIKGVIRFNKKGKLIPRYVGPYRILKKGW</sequence>